<comment type="caution">
    <text evidence="2">The sequence shown here is derived from an EMBL/GenBank/DDBJ whole genome shotgun (WGS) entry which is preliminary data.</text>
</comment>
<dbReference type="Proteomes" id="UP000192411">
    <property type="component" value="Unassembled WGS sequence"/>
</dbReference>
<feature type="transmembrane region" description="Helical" evidence="1">
    <location>
        <begin position="21"/>
        <end position="41"/>
    </location>
</feature>
<dbReference type="EMBL" id="MVIM01000008">
    <property type="protein sequence ID" value="ORB64322.1"/>
    <property type="molecule type" value="Genomic_DNA"/>
</dbReference>
<keyword evidence="1" id="KW-0472">Membrane</keyword>
<dbReference type="RefSeq" id="WP_083126745.1">
    <property type="nucleotide sequence ID" value="NZ_MVIM01000008.1"/>
</dbReference>
<sequence length="137" mass="14266">MTAITTRPVREARSDDSLLRFALRADATLCAGLGLLIAMAADPLSRLSGLSSTSEWIAGAALVVYGATLYLLAGLPDVRRVGAGVLAGNVVFAILVTVVLVAGWLPLTEFGVAATIAFTVVTLAFAYVQYLGVRRLA</sequence>
<evidence type="ECO:0000313" key="2">
    <source>
        <dbReference type="EMBL" id="ORB64322.1"/>
    </source>
</evidence>
<feature type="transmembrane region" description="Helical" evidence="1">
    <location>
        <begin position="56"/>
        <end position="73"/>
    </location>
</feature>
<keyword evidence="3" id="KW-1185">Reference proteome</keyword>
<proteinExistence type="predicted"/>
<dbReference type="OrthoDB" id="4566092at2"/>
<dbReference type="STRING" id="75922.BST47_17250"/>
<feature type="transmembrane region" description="Helical" evidence="1">
    <location>
        <begin position="111"/>
        <end position="133"/>
    </location>
</feature>
<keyword evidence="1" id="KW-0812">Transmembrane</keyword>
<gene>
    <name evidence="2" type="ORF">BST47_17250</name>
</gene>
<accession>A0A1X0JND5</accession>
<evidence type="ECO:0000313" key="3">
    <source>
        <dbReference type="Proteomes" id="UP000192411"/>
    </source>
</evidence>
<feature type="transmembrane region" description="Helical" evidence="1">
    <location>
        <begin position="85"/>
        <end position="105"/>
    </location>
</feature>
<organism evidence="2 3">
    <name type="scientific">Mycolicibacterium tusciae</name>
    <dbReference type="NCBI Taxonomy" id="75922"/>
    <lineage>
        <taxon>Bacteria</taxon>
        <taxon>Bacillati</taxon>
        <taxon>Actinomycetota</taxon>
        <taxon>Actinomycetes</taxon>
        <taxon>Mycobacteriales</taxon>
        <taxon>Mycobacteriaceae</taxon>
        <taxon>Mycolicibacterium</taxon>
    </lineage>
</organism>
<reference evidence="2 3" key="1">
    <citation type="submission" date="2017-02" db="EMBL/GenBank/DDBJ databases">
        <title>The new phylogeny of genus Mycobacterium.</title>
        <authorList>
            <person name="Tortoli E."/>
            <person name="Trovato A."/>
            <person name="Cirillo D.M."/>
        </authorList>
    </citation>
    <scope>NUCLEOTIDE SEQUENCE [LARGE SCALE GENOMIC DNA]</scope>
    <source>
        <strain evidence="2 3">DSM 44338</strain>
    </source>
</reference>
<keyword evidence="1" id="KW-1133">Transmembrane helix</keyword>
<protein>
    <submittedName>
        <fullName evidence="2">Uncharacterized protein</fullName>
    </submittedName>
</protein>
<evidence type="ECO:0000256" key="1">
    <source>
        <dbReference type="SAM" id="Phobius"/>
    </source>
</evidence>
<name>A0A1X0JND5_9MYCO</name>
<dbReference type="AlphaFoldDB" id="A0A1X0JND5"/>